<evidence type="ECO:0000313" key="2">
    <source>
        <dbReference type="Proteomes" id="UP000007952"/>
    </source>
</evidence>
<reference key="2">
    <citation type="submission" date="2011-05" db="EMBL/GenBank/DDBJ databases">
        <title>The Genome of Mycoplasma haemofelis Strain Ohio2, a pathogenic hemoplasma of the cat.</title>
        <authorList>
            <person name="Santos A.P."/>
            <person name="Guimaraes A.M.S."/>
            <person name="SanMiguel P.J."/>
            <person name="Martin S.W."/>
            <person name="Messick J.B."/>
        </authorList>
    </citation>
    <scope>NUCLEOTIDE SEQUENCE</scope>
    <source>
        <strain>Ohio2</strain>
    </source>
</reference>
<dbReference type="HOGENOM" id="CLU_149302_0_0_14"/>
<name>F6FFU9_MYCHI</name>
<accession>F6FFU9</accession>
<dbReference type="STRING" id="859194.MHF_1281"/>
<organism evidence="1 2">
    <name type="scientific">Mycoplasma haemofelis (strain Ohio2)</name>
    <dbReference type="NCBI Taxonomy" id="859194"/>
    <lineage>
        <taxon>Bacteria</taxon>
        <taxon>Bacillati</taxon>
        <taxon>Mycoplasmatota</taxon>
        <taxon>Mollicutes</taxon>
        <taxon>Mycoplasmataceae</taxon>
        <taxon>Mycoplasma</taxon>
    </lineage>
</organism>
<dbReference type="Proteomes" id="UP000007952">
    <property type="component" value="Chromosome"/>
</dbReference>
<dbReference type="BioCyc" id="MHAE859194:G1GR7-1272-MONOMER"/>
<protein>
    <submittedName>
        <fullName evidence="1">Uncharacterized protein</fullName>
    </submittedName>
</protein>
<dbReference type="KEGG" id="mhf:MHF_1281"/>
<sequence length="142" mass="15406">MTTSLASKVLMSLFGAIAVGGTAVAGHKWFSKSGESPKSKKTIAKLIEETGKKILLTKKEDANGAEWKASWKKYREDNKTSEASKDPWTLSGFKGGYSSSVSDEQAPSDFQDKCISLSGEEVEGVEDSKYVQVDKWCTKAKG</sequence>
<reference evidence="1 2" key="1">
    <citation type="journal article" date="2011" name="J. Bacteriol.">
        <title>Complete genome sequences of two hemotropic Mycoplasmas, Mycoplasma haemofelis strain Ohio2 and Mycoplasma suis strain Illinois.</title>
        <authorList>
            <person name="Messick J.B."/>
            <person name="Santos A.P."/>
            <person name="Guimaraes A.M."/>
        </authorList>
    </citation>
    <scope>NUCLEOTIDE SEQUENCE [LARGE SCALE GENOMIC DNA]</scope>
    <source>
        <strain evidence="1 2">Ohio2</strain>
    </source>
</reference>
<proteinExistence type="predicted"/>
<gene>
    <name evidence="1" type="ordered locus">MHF_1281</name>
</gene>
<dbReference type="AlphaFoldDB" id="F6FFU9"/>
<dbReference type="EMBL" id="CP002808">
    <property type="protein sequence ID" value="AEG73517.1"/>
    <property type="molecule type" value="Genomic_DNA"/>
</dbReference>
<evidence type="ECO:0000313" key="1">
    <source>
        <dbReference type="EMBL" id="AEG73517.1"/>
    </source>
</evidence>